<proteinExistence type="predicted"/>
<evidence type="ECO:0000313" key="3">
    <source>
        <dbReference type="Proteomes" id="UP000464658"/>
    </source>
</evidence>
<accession>A0A5S9LZR2</accession>
<name>A0A5S9LZR2_BACIA</name>
<evidence type="ECO:0000313" key="2">
    <source>
        <dbReference type="EMBL" id="BBP86857.1"/>
    </source>
</evidence>
<feature type="region of interest" description="Disordered" evidence="1">
    <location>
        <begin position="1"/>
        <end position="64"/>
    </location>
</feature>
<evidence type="ECO:0000256" key="1">
    <source>
        <dbReference type="SAM" id="MobiDB-lite"/>
    </source>
</evidence>
<protein>
    <submittedName>
        <fullName evidence="2">Uncharacterized protein</fullName>
    </submittedName>
</protein>
<dbReference type="AlphaFoldDB" id="A0A5S9LZR2"/>
<dbReference type="EMBL" id="AP021906">
    <property type="protein sequence ID" value="BBP86857.1"/>
    <property type="molecule type" value="Genomic_DNA"/>
</dbReference>
<gene>
    <name evidence="2" type="ORF">BsIDN1_04750</name>
</gene>
<reference evidence="2 3" key="1">
    <citation type="submission" date="2019-12" db="EMBL/GenBank/DDBJ databases">
        <title>Full genome sequence of a Bacillus safensis strain isolated from commercially available natto in Indonesia.</title>
        <authorList>
            <person name="Yoshida M."/>
            <person name="Uomi M."/>
            <person name="Waturangi D."/>
            <person name="Ekaputri J.J."/>
            <person name="Setiamarga D.H.E."/>
        </authorList>
    </citation>
    <scope>NUCLEOTIDE SEQUENCE [LARGE SCALE GENOMIC DNA]</scope>
    <source>
        <strain evidence="2 3">IDN1</strain>
    </source>
</reference>
<organism evidence="2 3">
    <name type="scientific">Bacillus safensis</name>
    <dbReference type="NCBI Taxonomy" id="561879"/>
    <lineage>
        <taxon>Bacteria</taxon>
        <taxon>Bacillati</taxon>
        <taxon>Bacillota</taxon>
        <taxon>Bacilli</taxon>
        <taxon>Bacillales</taxon>
        <taxon>Bacillaceae</taxon>
        <taxon>Bacillus</taxon>
    </lineage>
</organism>
<dbReference type="Proteomes" id="UP000464658">
    <property type="component" value="Chromosome"/>
</dbReference>
<feature type="compositionally biased region" description="Basic and acidic residues" evidence="1">
    <location>
        <begin position="1"/>
        <end position="14"/>
    </location>
</feature>
<sequence length="64" mass="6841">MGIADKMKKLDQHSAESNLSLPEKSTIAAPVKNPGNSGLDFLKSNKQKKNAGAPKLMRNVSFTG</sequence>